<dbReference type="AlphaFoldDB" id="A0AAD7BW63"/>
<dbReference type="GO" id="GO:0005737">
    <property type="term" value="C:cytoplasm"/>
    <property type="evidence" value="ECO:0007669"/>
    <property type="project" value="TreeGrafter"/>
</dbReference>
<feature type="compositionally biased region" description="Pro residues" evidence="2">
    <location>
        <begin position="43"/>
        <end position="52"/>
    </location>
</feature>
<reference evidence="3" key="1">
    <citation type="submission" date="2023-03" db="EMBL/GenBank/DDBJ databases">
        <title>Massive genome expansion in bonnet fungi (Mycena s.s.) driven by repeated elements and novel gene families across ecological guilds.</title>
        <authorList>
            <consortium name="Lawrence Berkeley National Laboratory"/>
            <person name="Harder C.B."/>
            <person name="Miyauchi S."/>
            <person name="Viragh M."/>
            <person name="Kuo A."/>
            <person name="Thoen E."/>
            <person name="Andreopoulos B."/>
            <person name="Lu D."/>
            <person name="Skrede I."/>
            <person name="Drula E."/>
            <person name="Henrissat B."/>
            <person name="Morin E."/>
            <person name="Kohler A."/>
            <person name="Barry K."/>
            <person name="LaButti K."/>
            <person name="Morin E."/>
            <person name="Salamov A."/>
            <person name="Lipzen A."/>
            <person name="Mereny Z."/>
            <person name="Hegedus B."/>
            <person name="Baldrian P."/>
            <person name="Stursova M."/>
            <person name="Weitz H."/>
            <person name="Taylor A."/>
            <person name="Grigoriev I.V."/>
            <person name="Nagy L.G."/>
            <person name="Martin F."/>
            <person name="Kauserud H."/>
        </authorList>
    </citation>
    <scope>NUCLEOTIDE SEQUENCE</scope>
    <source>
        <strain evidence="3">9284</strain>
    </source>
</reference>
<dbReference type="GO" id="GO:0030289">
    <property type="term" value="C:protein phosphatase 4 complex"/>
    <property type="evidence" value="ECO:0007669"/>
    <property type="project" value="InterPro"/>
</dbReference>
<protein>
    <submittedName>
        <fullName evidence="3">PPP4R2-domain-containing protein</fullName>
    </submittedName>
</protein>
<name>A0AAD7BW63_9AGAR</name>
<dbReference type="PANTHER" id="PTHR16487:SF0">
    <property type="entry name" value="PROTEIN PHOSPHATASE 4 REGULATORY SUBUNIT 2-RELATED"/>
    <property type="match status" value="1"/>
</dbReference>
<evidence type="ECO:0000256" key="1">
    <source>
        <dbReference type="ARBA" id="ARBA00009207"/>
    </source>
</evidence>
<organism evidence="3 4">
    <name type="scientific">Roridomyces roridus</name>
    <dbReference type="NCBI Taxonomy" id="1738132"/>
    <lineage>
        <taxon>Eukaryota</taxon>
        <taxon>Fungi</taxon>
        <taxon>Dikarya</taxon>
        <taxon>Basidiomycota</taxon>
        <taxon>Agaricomycotina</taxon>
        <taxon>Agaricomycetes</taxon>
        <taxon>Agaricomycetidae</taxon>
        <taxon>Agaricales</taxon>
        <taxon>Marasmiineae</taxon>
        <taxon>Mycenaceae</taxon>
        <taxon>Roridomyces</taxon>
    </lineage>
</organism>
<proteinExistence type="inferred from homology"/>
<dbReference type="Proteomes" id="UP001221142">
    <property type="component" value="Unassembled WGS sequence"/>
</dbReference>
<sequence length="327" mass="35671">MSDDAVLQQIASTDKFDSEWPKLRDMIKNKINQNIALFLSGPGRPPPAPQFQPQPSATGGLKLPPFLPRKAVIIPPVNYMSAEEAAEMERSLHVLLDQFDSSPPFTIQRVCELCLYPKQNYNSVGKYLRAVEKSLLVTSSYDSFPPLTEAEKDTIIRPMASMGSSSAPATPIFSPIPFLHDDARRSKSRSPPPSPLILANIGEAHPDPIETKALGLVDELDDPSPGHMSEHPVALTSVTTTSEGEVVVESLEDRFVRGQEQDMAVDEDKENAHPSVSSCPAGLDLCCRFCPRAAAFQKDLNGMCGVNLVSRPLVRGLVKTGQQTQPE</sequence>
<dbReference type="InterPro" id="IPR015267">
    <property type="entry name" value="PPP4R2"/>
</dbReference>
<dbReference type="GO" id="GO:0019888">
    <property type="term" value="F:protein phosphatase regulator activity"/>
    <property type="evidence" value="ECO:0007669"/>
    <property type="project" value="InterPro"/>
</dbReference>
<gene>
    <name evidence="3" type="ORF">FB45DRAFT_912570</name>
</gene>
<evidence type="ECO:0000313" key="4">
    <source>
        <dbReference type="Proteomes" id="UP001221142"/>
    </source>
</evidence>
<evidence type="ECO:0000256" key="2">
    <source>
        <dbReference type="SAM" id="MobiDB-lite"/>
    </source>
</evidence>
<feature type="region of interest" description="Disordered" evidence="2">
    <location>
        <begin position="42"/>
        <end position="61"/>
    </location>
</feature>
<keyword evidence="4" id="KW-1185">Reference proteome</keyword>
<comment type="caution">
    <text evidence="3">The sequence shown here is derived from an EMBL/GenBank/DDBJ whole genome shotgun (WGS) entry which is preliminary data.</text>
</comment>
<accession>A0AAD7BW63</accession>
<evidence type="ECO:0000313" key="3">
    <source>
        <dbReference type="EMBL" id="KAJ7632486.1"/>
    </source>
</evidence>
<dbReference type="GO" id="GO:0005634">
    <property type="term" value="C:nucleus"/>
    <property type="evidence" value="ECO:0007669"/>
    <property type="project" value="TreeGrafter"/>
</dbReference>
<dbReference type="Pfam" id="PF09184">
    <property type="entry name" value="PPP4R2"/>
    <property type="match status" value="1"/>
</dbReference>
<comment type="similarity">
    <text evidence="1">Belongs to the PPP4R2 family.</text>
</comment>
<dbReference type="PANTHER" id="PTHR16487">
    <property type="entry name" value="PPP4R2-RELATED PROTEIN"/>
    <property type="match status" value="1"/>
</dbReference>
<dbReference type="EMBL" id="JARKIF010000008">
    <property type="protein sequence ID" value="KAJ7632486.1"/>
    <property type="molecule type" value="Genomic_DNA"/>
</dbReference>